<evidence type="ECO:0000313" key="3">
    <source>
        <dbReference type="Proteomes" id="UP000271098"/>
    </source>
</evidence>
<dbReference type="Proteomes" id="UP000271098">
    <property type="component" value="Unassembled WGS sequence"/>
</dbReference>
<evidence type="ECO:0000313" key="2">
    <source>
        <dbReference type="EMBL" id="VDN26316.1"/>
    </source>
</evidence>
<keyword evidence="3" id="KW-1185">Reference proteome</keyword>
<dbReference type="AlphaFoldDB" id="A0A183E3R2"/>
<protein>
    <submittedName>
        <fullName evidence="2 4">Uncharacterized protein</fullName>
    </submittedName>
</protein>
<evidence type="ECO:0000313" key="4">
    <source>
        <dbReference type="WBParaSite" id="GPUH_0001562401-mRNA-1"/>
    </source>
</evidence>
<gene>
    <name evidence="2" type="ORF">GPUH_LOCUS15603</name>
</gene>
<reference evidence="2 3" key="2">
    <citation type="submission" date="2018-11" db="EMBL/GenBank/DDBJ databases">
        <authorList>
            <consortium name="Pathogen Informatics"/>
        </authorList>
    </citation>
    <scope>NUCLEOTIDE SEQUENCE [LARGE SCALE GENOMIC DNA]</scope>
</reference>
<accession>A0A183E3R2</accession>
<dbReference type="WBParaSite" id="GPUH_0001562401-mRNA-1">
    <property type="protein sequence ID" value="GPUH_0001562401-mRNA-1"/>
    <property type="gene ID" value="GPUH_0001562401"/>
</dbReference>
<proteinExistence type="predicted"/>
<reference evidence="4" key="1">
    <citation type="submission" date="2016-06" db="UniProtKB">
        <authorList>
            <consortium name="WormBaseParasite"/>
        </authorList>
    </citation>
    <scope>IDENTIFICATION</scope>
</reference>
<dbReference type="EMBL" id="UYRT01082672">
    <property type="protein sequence ID" value="VDN26316.1"/>
    <property type="molecule type" value="Genomic_DNA"/>
</dbReference>
<evidence type="ECO:0000256" key="1">
    <source>
        <dbReference type="SAM" id="MobiDB-lite"/>
    </source>
</evidence>
<name>A0A183E3R2_9BILA</name>
<feature type="compositionally biased region" description="Low complexity" evidence="1">
    <location>
        <begin position="67"/>
        <end position="79"/>
    </location>
</feature>
<organism evidence="4">
    <name type="scientific">Gongylonema pulchrum</name>
    <dbReference type="NCBI Taxonomy" id="637853"/>
    <lineage>
        <taxon>Eukaryota</taxon>
        <taxon>Metazoa</taxon>
        <taxon>Ecdysozoa</taxon>
        <taxon>Nematoda</taxon>
        <taxon>Chromadorea</taxon>
        <taxon>Rhabditida</taxon>
        <taxon>Spirurina</taxon>
        <taxon>Spiruromorpha</taxon>
        <taxon>Spiruroidea</taxon>
        <taxon>Gongylonematidae</taxon>
        <taxon>Gongylonema</taxon>
    </lineage>
</organism>
<feature type="compositionally biased region" description="Basic and acidic residues" evidence="1">
    <location>
        <begin position="51"/>
        <end position="64"/>
    </location>
</feature>
<feature type="region of interest" description="Disordered" evidence="1">
    <location>
        <begin position="29"/>
        <end position="79"/>
    </location>
</feature>
<sequence length="79" mass="9164">MQMQTTPSVYNIILPLYIIVLKSGDAFSLYNPNTKEEEEKGHRSNSSSTDFHPERREGKGKGSTEHQQQQQRIEVMQQR</sequence>